<gene>
    <name evidence="2" type="ORF">H206_01807</name>
</gene>
<keyword evidence="1" id="KW-1133">Transmembrane helix</keyword>
<protein>
    <submittedName>
        <fullName evidence="2">Uncharacterized protein</fullName>
    </submittedName>
</protein>
<feature type="transmembrane region" description="Helical" evidence="1">
    <location>
        <begin position="6"/>
        <end position="27"/>
    </location>
</feature>
<organism evidence="2 3">
    <name type="scientific">Candidatus Electrothrix aarhusensis</name>
    <dbReference type="NCBI Taxonomy" id="1859131"/>
    <lineage>
        <taxon>Bacteria</taxon>
        <taxon>Pseudomonadati</taxon>
        <taxon>Thermodesulfobacteriota</taxon>
        <taxon>Desulfobulbia</taxon>
        <taxon>Desulfobulbales</taxon>
        <taxon>Desulfobulbaceae</taxon>
        <taxon>Candidatus Electrothrix</taxon>
    </lineage>
</organism>
<accession>A0A3S3SNS3</accession>
<feature type="transmembrane region" description="Helical" evidence="1">
    <location>
        <begin position="192"/>
        <end position="211"/>
    </location>
</feature>
<feature type="transmembrane region" description="Helical" evidence="1">
    <location>
        <begin position="39"/>
        <end position="63"/>
    </location>
</feature>
<name>A0A3S3SNS3_9BACT</name>
<proteinExistence type="predicted"/>
<keyword evidence="1" id="KW-0812">Transmembrane</keyword>
<evidence type="ECO:0000313" key="3">
    <source>
        <dbReference type="Proteomes" id="UP000287853"/>
    </source>
</evidence>
<feature type="transmembrane region" description="Helical" evidence="1">
    <location>
        <begin position="140"/>
        <end position="158"/>
    </location>
</feature>
<reference evidence="2 3" key="1">
    <citation type="submission" date="2017-01" db="EMBL/GenBank/DDBJ databases">
        <title>The cable genome- insights into the physiology and evolution of filamentous bacteria capable of sulfide oxidation via long distance electron transfer.</title>
        <authorList>
            <person name="Schreiber L."/>
            <person name="Bjerg J.T."/>
            <person name="Boggild A."/>
            <person name="Van De Vossenberg J."/>
            <person name="Meysman F."/>
            <person name="Nielsen L.P."/>
            <person name="Schramm A."/>
            <person name="Kjeldsen K.U."/>
        </authorList>
    </citation>
    <scope>NUCLEOTIDE SEQUENCE [LARGE SCALE GENOMIC DNA]</scope>
    <source>
        <strain evidence="2">MCF</strain>
    </source>
</reference>
<dbReference type="EMBL" id="MTKO01000052">
    <property type="protein sequence ID" value="RWX46786.1"/>
    <property type="molecule type" value="Genomic_DNA"/>
</dbReference>
<keyword evidence="1" id="KW-0472">Membrane</keyword>
<feature type="transmembrane region" description="Helical" evidence="1">
    <location>
        <begin position="165"/>
        <end position="186"/>
    </location>
</feature>
<dbReference type="AlphaFoldDB" id="A0A3S3SNS3"/>
<dbReference type="Proteomes" id="UP000287853">
    <property type="component" value="Unassembled WGS sequence"/>
</dbReference>
<sequence>MLFVIASLGLAASVPMMLLHIFIIFIVERLVALVKIRQYWLRQTVFLILLCLPAVLLTTFHFWQAGSGQRFNTARVLMQYGGEEKVTAEKIAHKVQEATQKTPAARSRRVDAIIASPYFHLLVDFFTIKRFGFANLYIDLMGWSLLVLYLSCFGYGFYHQQGGMVLLGIWGALTTVQASTGFLQFSSYQREGWSLLVATCCLSGLLAGIVYRRIRQYRVMQVAVLLSMVALAWWTFRHPPGHSALQSSAESLLIETVRSVGENQAVLQQECSRKESRPVCELSGLFSEELPLTIVTRHFVGWHNQGEIVANVLPLDSSVSVLTVDSTQGIAAPFSPDRQYLILLDQEKKVQPHEIVSAFAMVAPSQVEAVLRQQNKLYLANERILSYLLQLPKNEWLVQKKVLSKNLTAYAVIPHQQ</sequence>
<evidence type="ECO:0000256" key="1">
    <source>
        <dbReference type="SAM" id="Phobius"/>
    </source>
</evidence>
<evidence type="ECO:0000313" key="2">
    <source>
        <dbReference type="EMBL" id="RWX46786.1"/>
    </source>
</evidence>
<feature type="transmembrane region" description="Helical" evidence="1">
    <location>
        <begin position="218"/>
        <end position="236"/>
    </location>
</feature>
<comment type="caution">
    <text evidence="2">The sequence shown here is derived from an EMBL/GenBank/DDBJ whole genome shotgun (WGS) entry which is preliminary data.</text>
</comment>
<keyword evidence="3" id="KW-1185">Reference proteome</keyword>